<evidence type="ECO:0000256" key="1">
    <source>
        <dbReference type="ARBA" id="ARBA00001947"/>
    </source>
</evidence>
<dbReference type="Gene3D" id="3.30.479.10">
    <property type="entry name" value="6-pyruvoyl tetrahydropterin synthase/QueD"/>
    <property type="match status" value="1"/>
</dbReference>
<dbReference type="EMBL" id="PUHZ01000024">
    <property type="protein sequence ID" value="PQO42989.1"/>
    <property type="molecule type" value="Genomic_DNA"/>
</dbReference>
<evidence type="ECO:0000256" key="7">
    <source>
        <dbReference type="ARBA" id="ARBA00022833"/>
    </source>
</evidence>
<comment type="cofactor">
    <cofactor evidence="1">
        <name>Zn(2+)</name>
        <dbReference type="ChEBI" id="CHEBI:29105"/>
    </cofactor>
</comment>
<dbReference type="EC" id="4.1.2.50" evidence="4"/>
<evidence type="ECO:0000256" key="2">
    <source>
        <dbReference type="ARBA" id="ARBA00005061"/>
    </source>
</evidence>
<comment type="pathway">
    <text evidence="2">Purine metabolism; 7-cyano-7-deazaguanine biosynthesis.</text>
</comment>
<dbReference type="GO" id="GO:0046872">
    <property type="term" value="F:metal ion binding"/>
    <property type="evidence" value="ECO:0007669"/>
    <property type="project" value="UniProtKB-KW"/>
</dbReference>
<dbReference type="GO" id="GO:0070497">
    <property type="term" value="F:6-carboxytetrahydropterin synthase activity"/>
    <property type="evidence" value="ECO:0007669"/>
    <property type="project" value="UniProtKB-EC"/>
</dbReference>
<dbReference type="InterPro" id="IPR038418">
    <property type="entry name" value="6-PTP_synth/QueD_sf"/>
</dbReference>
<comment type="catalytic activity">
    <reaction evidence="10">
        <text>7,8-dihydroneopterin 3'-triphosphate + H2O = 6-carboxy-5,6,7,8-tetrahydropterin + triphosphate + acetaldehyde + 2 H(+)</text>
        <dbReference type="Rhea" id="RHEA:27966"/>
        <dbReference type="ChEBI" id="CHEBI:15343"/>
        <dbReference type="ChEBI" id="CHEBI:15377"/>
        <dbReference type="ChEBI" id="CHEBI:15378"/>
        <dbReference type="ChEBI" id="CHEBI:18036"/>
        <dbReference type="ChEBI" id="CHEBI:58462"/>
        <dbReference type="ChEBI" id="CHEBI:61032"/>
        <dbReference type="EC" id="4.1.2.50"/>
    </reaction>
</comment>
<dbReference type="RefSeq" id="WP_105338202.1">
    <property type="nucleotide sequence ID" value="NZ_PUHZ01000024.1"/>
</dbReference>
<evidence type="ECO:0000256" key="9">
    <source>
        <dbReference type="ARBA" id="ARBA00031449"/>
    </source>
</evidence>
<dbReference type="SUPFAM" id="SSF55620">
    <property type="entry name" value="Tetrahydrobiopterin biosynthesis enzymes-like"/>
    <property type="match status" value="1"/>
</dbReference>
<dbReference type="PANTHER" id="PTHR12589">
    <property type="entry name" value="PYRUVOYL TETRAHYDROBIOPTERIN SYNTHASE"/>
    <property type="match status" value="1"/>
</dbReference>
<evidence type="ECO:0000256" key="5">
    <source>
        <dbReference type="ARBA" id="ARBA00018141"/>
    </source>
</evidence>
<evidence type="ECO:0000256" key="4">
    <source>
        <dbReference type="ARBA" id="ARBA00012982"/>
    </source>
</evidence>
<dbReference type="PANTHER" id="PTHR12589:SF7">
    <property type="entry name" value="6-PYRUVOYL TETRAHYDROBIOPTERIN SYNTHASE"/>
    <property type="match status" value="1"/>
</dbReference>
<evidence type="ECO:0000256" key="10">
    <source>
        <dbReference type="ARBA" id="ARBA00048807"/>
    </source>
</evidence>
<sequence>MSLVIMRRIKFCAGHRLYKHGGKCEFFHGHNYVADFYVTADEVDSVGRVIDFADLKAKFKGWIDEQWDHGFLLSEQDENGINAIKQVVPCKYFIMPYNPTAENMARYLLDYVCPELLDQSNVRAVKVVIWETEEAFAEARVSGNVAGDSSVTLSSLTVD</sequence>
<reference evidence="11 12" key="1">
    <citation type="submission" date="2018-02" db="EMBL/GenBank/DDBJ databases">
        <title>Comparative genomes isolates from brazilian mangrove.</title>
        <authorList>
            <person name="Araujo J.E."/>
            <person name="Taketani R.G."/>
            <person name="Silva M.C.P."/>
            <person name="Loureco M.V."/>
            <person name="Andreote F.D."/>
        </authorList>
    </citation>
    <scope>NUCLEOTIDE SEQUENCE [LARGE SCALE GENOMIC DNA]</scope>
    <source>
        <strain evidence="11 12">Nap-Phe MGV</strain>
    </source>
</reference>
<dbReference type="Pfam" id="PF01242">
    <property type="entry name" value="PTPS"/>
    <property type="match status" value="1"/>
</dbReference>
<name>A0A2S8GEW9_9BACT</name>
<keyword evidence="7" id="KW-0862">Zinc</keyword>
<evidence type="ECO:0000313" key="11">
    <source>
        <dbReference type="EMBL" id="PQO42989.1"/>
    </source>
</evidence>
<protein>
    <recommendedName>
        <fullName evidence="5">6-carboxy-5,6,7,8-tetrahydropterin synthase</fullName>
        <ecNumber evidence="4">4.1.2.50</ecNumber>
    </recommendedName>
    <alternativeName>
        <fullName evidence="9">Queuosine biosynthesis protein QueD</fullName>
    </alternativeName>
</protein>
<accession>A0A2S8GEW9</accession>
<dbReference type="Proteomes" id="UP000237819">
    <property type="component" value="Unassembled WGS sequence"/>
</dbReference>
<evidence type="ECO:0000256" key="8">
    <source>
        <dbReference type="ARBA" id="ARBA00023239"/>
    </source>
</evidence>
<dbReference type="AlphaFoldDB" id="A0A2S8GEW9"/>
<comment type="similarity">
    <text evidence="3">Belongs to the PTPS family. QueD subfamily.</text>
</comment>
<gene>
    <name evidence="11" type="ORF">C5Y93_25045</name>
</gene>
<proteinExistence type="inferred from homology"/>
<evidence type="ECO:0000313" key="12">
    <source>
        <dbReference type="Proteomes" id="UP000237819"/>
    </source>
</evidence>
<dbReference type="OrthoDB" id="9804698at2"/>
<evidence type="ECO:0000256" key="3">
    <source>
        <dbReference type="ARBA" id="ARBA00008900"/>
    </source>
</evidence>
<dbReference type="UniPathway" id="UPA00391"/>
<evidence type="ECO:0000256" key="6">
    <source>
        <dbReference type="ARBA" id="ARBA00022723"/>
    </source>
</evidence>
<keyword evidence="6" id="KW-0479">Metal-binding</keyword>
<comment type="caution">
    <text evidence="11">The sequence shown here is derived from an EMBL/GenBank/DDBJ whole genome shotgun (WGS) entry which is preliminary data.</text>
</comment>
<keyword evidence="8" id="KW-0456">Lyase</keyword>
<dbReference type="InterPro" id="IPR007115">
    <property type="entry name" value="6-PTP_synth/QueD"/>
</dbReference>
<organism evidence="11 12">
    <name type="scientific">Blastopirellula marina</name>
    <dbReference type="NCBI Taxonomy" id="124"/>
    <lineage>
        <taxon>Bacteria</taxon>
        <taxon>Pseudomonadati</taxon>
        <taxon>Planctomycetota</taxon>
        <taxon>Planctomycetia</taxon>
        <taxon>Pirellulales</taxon>
        <taxon>Pirellulaceae</taxon>
        <taxon>Blastopirellula</taxon>
    </lineage>
</organism>